<evidence type="ECO:0000256" key="1">
    <source>
        <dbReference type="SAM" id="MobiDB-lite"/>
    </source>
</evidence>
<sequence>MTLEPVHMKEISDIASEIEYSYTKKESQDIFEVFKLLSELRQDDKIILKSLGKLFRSAVDTRRMSLSEDEFNVTYSSDSGSTNPILFERGLFLDICHSAMASTPTDLNLHRKRTIVCTGFSSGKKTKLPENENWKTFDDGFGRSKVIQIDPSMLKIRVGRMVHDYSIYASESEHILWTQADMDKSGFLIMDGPIYPKQLMYWMGTNSDKVLIRHDKNAKKILQNYIDIMDFHLENKMPVIGFVKNPAETQIMNLLREKAKDEKIMTELPWATDTQLFKAFLKPENEIENKNGIGSKNGIENKSEIGSKNEIENKSEIGNKIENQNGNGKESSTDFGNRFKITYSNWFIQPNQFYDNEMKENSPLVDETLSRKFADDDYLPVFMMVRVPFDGNQIVFKIESLYGLLKDDEMKRKITKKILYELSVGKVPETLLKADSIAKISADEKREIRELFTKDPAEKSYNEMRWGDLDEF</sequence>
<organism evidence="3 4">
    <name type="scientific">Methanimicrococcus hongohii</name>
    <dbReference type="NCBI Taxonomy" id="3028295"/>
    <lineage>
        <taxon>Archaea</taxon>
        <taxon>Methanobacteriati</taxon>
        <taxon>Methanobacteriota</taxon>
        <taxon>Stenosarchaea group</taxon>
        <taxon>Methanomicrobia</taxon>
        <taxon>Methanosarcinales</taxon>
        <taxon>Methanosarcinaceae</taxon>
        <taxon>Methanimicrococcus</taxon>
    </lineage>
</organism>
<evidence type="ECO:0000313" key="3">
    <source>
        <dbReference type="EMBL" id="WNY24124.1"/>
    </source>
</evidence>
<dbReference type="RefSeq" id="WP_316557298.1">
    <property type="nucleotide sequence ID" value="NZ_CP131059.1"/>
</dbReference>
<gene>
    <name evidence="3" type="ORF">MmiHf6_14530</name>
</gene>
<feature type="compositionally biased region" description="Polar residues" evidence="1">
    <location>
        <begin position="321"/>
        <end position="334"/>
    </location>
</feature>
<proteinExistence type="predicted"/>
<dbReference type="SMART" id="SM00933">
    <property type="entry name" value="NurA"/>
    <property type="match status" value="1"/>
</dbReference>
<dbReference type="EMBL" id="CP131059">
    <property type="protein sequence ID" value="WNY24124.1"/>
    <property type="molecule type" value="Genomic_DNA"/>
</dbReference>
<protein>
    <recommendedName>
        <fullName evidence="2">NurA domain-containing protein</fullName>
    </recommendedName>
</protein>
<keyword evidence="4" id="KW-1185">Reference proteome</keyword>
<accession>A0AA96ZT34</accession>
<dbReference type="KEGG" id="mehf:MmiHf6_14530"/>
<dbReference type="Pfam" id="PF09376">
    <property type="entry name" value="NurA"/>
    <property type="match status" value="1"/>
</dbReference>
<reference evidence="3 4" key="1">
    <citation type="submission" date="2023-07" db="EMBL/GenBank/DDBJ databases">
        <title>Closed genoem sequence of Methanomicrococcus sp. Hf6.</title>
        <authorList>
            <person name="Poehlein A."/>
            <person name="Protasov E."/>
            <person name="Platt K."/>
            <person name="Reeh H."/>
            <person name="Daniel R."/>
            <person name="Brune A."/>
        </authorList>
    </citation>
    <scope>NUCLEOTIDE SEQUENCE [LARGE SCALE GENOMIC DNA]</scope>
    <source>
        <strain evidence="3 4">Hf6</strain>
    </source>
</reference>
<feature type="domain" description="NurA" evidence="2">
    <location>
        <begin position="72"/>
        <end position="440"/>
    </location>
</feature>
<evidence type="ECO:0000313" key="4">
    <source>
        <dbReference type="Proteomes" id="UP001302978"/>
    </source>
</evidence>
<dbReference type="GeneID" id="85196049"/>
<dbReference type="AlphaFoldDB" id="A0AA96ZT34"/>
<dbReference type="Proteomes" id="UP001302978">
    <property type="component" value="Chromosome"/>
</dbReference>
<name>A0AA96ZT34_9EURY</name>
<feature type="compositionally biased region" description="Basic and acidic residues" evidence="1">
    <location>
        <begin position="299"/>
        <end position="319"/>
    </location>
</feature>
<evidence type="ECO:0000259" key="2">
    <source>
        <dbReference type="SMART" id="SM00933"/>
    </source>
</evidence>
<feature type="region of interest" description="Disordered" evidence="1">
    <location>
        <begin position="292"/>
        <end position="334"/>
    </location>
</feature>
<dbReference type="InterPro" id="IPR018977">
    <property type="entry name" value="NurA_domain"/>
</dbReference>